<reference evidence="2" key="1">
    <citation type="submission" date="2015-12" db="EMBL/GenBank/DDBJ databases">
        <title>Gene expression during late stages of embryo sac development: a critical building block for successful pollen-pistil interactions.</title>
        <authorList>
            <person name="Liu Y."/>
            <person name="Joly V."/>
            <person name="Sabar M."/>
            <person name="Matton D.P."/>
        </authorList>
    </citation>
    <scope>NUCLEOTIDE SEQUENCE</scope>
</reference>
<proteinExistence type="predicted"/>
<dbReference type="EMBL" id="GEDG01026121">
    <property type="protein sequence ID" value="JAP14759.1"/>
    <property type="molecule type" value="Transcribed_RNA"/>
</dbReference>
<dbReference type="PANTHER" id="PTHR37714">
    <property type="entry name" value="PROTEIN, PUTATIVE-RELATED"/>
    <property type="match status" value="1"/>
</dbReference>
<feature type="transmembrane region" description="Helical" evidence="1">
    <location>
        <begin position="33"/>
        <end position="54"/>
    </location>
</feature>
<protein>
    <submittedName>
        <fullName evidence="2">Putative ovule protein</fullName>
    </submittedName>
</protein>
<evidence type="ECO:0000256" key="1">
    <source>
        <dbReference type="SAM" id="Phobius"/>
    </source>
</evidence>
<accession>A0A0V0H3X2</accession>
<dbReference type="PANTHER" id="PTHR37714:SF1">
    <property type="entry name" value="PROTEIN, PUTATIVE-RELATED"/>
    <property type="match status" value="1"/>
</dbReference>
<keyword evidence="1" id="KW-0812">Transmembrane</keyword>
<name>A0A0V0H3X2_SOLCH</name>
<sequence length="116" mass="12886">MAISDTVVGNLTTLYLLVIAAMKAYGLMTGRSYGGVFVLIVSTAVVGSVLILSLTWDVSRKVTRCASTRDRHLTQNRNQPRHHSDELCRGGICWHGVAVRSPASQFRFRLPQHHPR</sequence>
<evidence type="ECO:0000313" key="2">
    <source>
        <dbReference type="EMBL" id="JAP14759.1"/>
    </source>
</evidence>
<keyword evidence="1" id="KW-0472">Membrane</keyword>
<feature type="transmembrane region" description="Helical" evidence="1">
    <location>
        <begin position="7"/>
        <end position="27"/>
    </location>
</feature>
<keyword evidence="1" id="KW-1133">Transmembrane helix</keyword>
<organism evidence="2">
    <name type="scientific">Solanum chacoense</name>
    <name type="common">Chaco potato</name>
    <dbReference type="NCBI Taxonomy" id="4108"/>
    <lineage>
        <taxon>Eukaryota</taxon>
        <taxon>Viridiplantae</taxon>
        <taxon>Streptophyta</taxon>
        <taxon>Embryophyta</taxon>
        <taxon>Tracheophyta</taxon>
        <taxon>Spermatophyta</taxon>
        <taxon>Magnoliopsida</taxon>
        <taxon>eudicotyledons</taxon>
        <taxon>Gunneridae</taxon>
        <taxon>Pentapetalae</taxon>
        <taxon>asterids</taxon>
        <taxon>lamiids</taxon>
        <taxon>Solanales</taxon>
        <taxon>Solanaceae</taxon>
        <taxon>Solanoideae</taxon>
        <taxon>Solaneae</taxon>
        <taxon>Solanum</taxon>
    </lineage>
</organism>
<dbReference type="AlphaFoldDB" id="A0A0V0H3X2"/>